<evidence type="ECO:0000259" key="6">
    <source>
        <dbReference type="SMART" id="SM00849"/>
    </source>
</evidence>
<keyword evidence="5" id="KW-0472">Membrane</keyword>
<protein>
    <submittedName>
        <fullName evidence="7">MBL fold metallo-hydrolase</fullName>
    </submittedName>
</protein>
<dbReference type="InterPro" id="IPR036866">
    <property type="entry name" value="RibonucZ/Hydroxyglut_hydro"/>
</dbReference>
<keyword evidence="3" id="KW-0812">Transmembrane</keyword>
<dbReference type="InterPro" id="IPR052159">
    <property type="entry name" value="Competence_DNA_uptake"/>
</dbReference>
<reference evidence="7 8" key="1">
    <citation type="submission" date="2018-07" db="EMBL/GenBank/DDBJ databases">
        <title>Mechanisms of high-level aminoglycoside resistance among Gram-negative pathogens in Brazil.</title>
        <authorList>
            <person name="Ballaben A.S."/>
            <person name="Darini A.L.C."/>
            <person name="Doi Y."/>
        </authorList>
    </citation>
    <scope>NUCLEOTIDE SEQUENCE [LARGE SCALE GENOMIC DNA]</scope>
    <source>
        <strain evidence="7 8">B2-305</strain>
    </source>
</reference>
<evidence type="ECO:0000256" key="1">
    <source>
        <dbReference type="ARBA" id="ARBA00004651"/>
    </source>
</evidence>
<comment type="subcellular location">
    <subcellularLocation>
        <location evidence="1">Cell membrane</location>
        <topology evidence="1">Multi-pass membrane protein</topology>
    </subcellularLocation>
</comment>
<dbReference type="Gene3D" id="3.60.15.10">
    <property type="entry name" value="Ribonuclease Z/Hydroxyacylglutathione hydrolase-like"/>
    <property type="match status" value="1"/>
</dbReference>
<dbReference type="GO" id="GO:0005886">
    <property type="term" value="C:plasma membrane"/>
    <property type="evidence" value="ECO:0007669"/>
    <property type="project" value="UniProtKB-SubCell"/>
</dbReference>
<dbReference type="GO" id="GO:0016787">
    <property type="term" value="F:hydrolase activity"/>
    <property type="evidence" value="ECO:0007669"/>
    <property type="project" value="UniProtKB-KW"/>
</dbReference>
<dbReference type="EMBL" id="QORE01000283">
    <property type="protein sequence ID" value="RCI74838.1"/>
    <property type="molecule type" value="Genomic_DNA"/>
</dbReference>
<dbReference type="Proteomes" id="UP000253594">
    <property type="component" value="Unassembled WGS sequence"/>
</dbReference>
<dbReference type="Pfam" id="PF00753">
    <property type="entry name" value="Lactamase_B"/>
    <property type="match status" value="1"/>
</dbReference>
<keyword evidence="7" id="KW-0378">Hydrolase</keyword>
<dbReference type="PANTHER" id="PTHR30619:SF1">
    <property type="entry name" value="RECOMBINATION PROTEIN 2"/>
    <property type="match status" value="1"/>
</dbReference>
<organism evidence="7 8">
    <name type="scientific">Pseudomonas aeruginosa</name>
    <dbReference type="NCBI Taxonomy" id="287"/>
    <lineage>
        <taxon>Bacteria</taxon>
        <taxon>Pseudomonadati</taxon>
        <taxon>Pseudomonadota</taxon>
        <taxon>Gammaproteobacteria</taxon>
        <taxon>Pseudomonadales</taxon>
        <taxon>Pseudomonadaceae</taxon>
        <taxon>Pseudomonas</taxon>
    </lineage>
</organism>
<evidence type="ECO:0000256" key="5">
    <source>
        <dbReference type="ARBA" id="ARBA00023136"/>
    </source>
</evidence>
<evidence type="ECO:0000256" key="4">
    <source>
        <dbReference type="ARBA" id="ARBA00022989"/>
    </source>
</evidence>
<dbReference type="InterPro" id="IPR001279">
    <property type="entry name" value="Metallo-B-lactamas"/>
</dbReference>
<proteinExistence type="predicted"/>
<dbReference type="SMART" id="SM00849">
    <property type="entry name" value="Lactamase_B"/>
    <property type="match status" value="1"/>
</dbReference>
<evidence type="ECO:0000313" key="7">
    <source>
        <dbReference type="EMBL" id="RCI74838.1"/>
    </source>
</evidence>
<feature type="domain" description="Metallo-beta-lactamase" evidence="6">
    <location>
        <begin position="132"/>
        <end position="315"/>
    </location>
</feature>
<dbReference type="RefSeq" id="WP_134579864.1">
    <property type="nucleotide sequence ID" value="NZ_CAADOZ010000326.1"/>
</dbReference>
<evidence type="ECO:0000256" key="2">
    <source>
        <dbReference type="ARBA" id="ARBA00022475"/>
    </source>
</evidence>
<name>A0A367MBT6_PSEAI</name>
<keyword evidence="2" id="KW-1003">Cell membrane</keyword>
<accession>A0A367MBT6</accession>
<dbReference type="AlphaFoldDB" id="A0A367MBT6"/>
<keyword evidence="4" id="KW-1133">Transmembrane helix</keyword>
<comment type="caution">
    <text evidence="7">The sequence shown here is derived from an EMBL/GenBank/DDBJ whole genome shotgun (WGS) entry which is preliminary data.</text>
</comment>
<dbReference type="SUPFAM" id="SSF56281">
    <property type="entry name" value="Metallo-hydrolase/oxidoreductase"/>
    <property type="match status" value="1"/>
</dbReference>
<dbReference type="CDD" id="cd07731">
    <property type="entry name" value="ComA-like_MBL-fold"/>
    <property type="match status" value="1"/>
</dbReference>
<feature type="non-terminal residue" evidence="7">
    <location>
        <position position="1"/>
    </location>
</feature>
<evidence type="ECO:0000313" key="8">
    <source>
        <dbReference type="Proteomes" id="UP000253594"/>
    </source>
</evidence>
<gene>
    <name evidence="7" type="ORF">DT376_10800</name>
</gene>
<dbReference type="InterPro" id="IPR035681">
    <property type="entry name" value="ComA-like_MBL"/>
</dbReference>
<evidence type="ECO:0000256" key="3">
    <source>
        <dbReference type="ARBA" id="ARBA00022692"/>
    </source>
</evidence>
<dbReference type="Pfam" id="PF03772">
    <property type="entry name" value="Competence"/>
    <property type="match status" value="1"/>
</dbReference>
<dbReference type="InterPro" id="IPR004477">
    <property type="entry name" value="ComEC_N"/>
</dbReference>
<sequence>LALGLPLSLSGALANLLAVPWIELLVVPPALAGSLLLWVPGLGEGLLRAAGVSLDLLFRALGLLAGLAEAWQPPAAAAWSVALGMLGALCWLAPAGLPLRALGAALLLPALLPSSPPVEWGRAEVRVLDVGQGLAVLVRTREHALLYDSGARQGAFDMGERVVVPVLRSLDLRRLDGLLLSHADNDHAGGAPTVASRFPPGWLVSGEPARLPSPLFADSCDERSWSWDGVVFEQWAWAQAGDSNDRSCVLRVEADGEVLLLTGDISRAAEHAWLARQADPRVDWLLAPHHGSRSSSGVAFVLRTRPRHVLVSRGWRNAFGHPHGEVMERYARVAAQVHDTARDGALTFLLGSRGGARRERDSAHFWREK</sequence>
<dbReference type="PANTHER" id="PTHR30619">
    <property type="entry name" value="DNA INTERNALIZATION/COMPETENCE PROTEIN COMEC/REC2"/>
    <property type="match status" value="1"/>
</dbReference>